<dbReference type="GO" id="GO:0006302">
    <property type="term" value="P:double-strand break repair"/>
    <property type="evidence" value="ECO:0007669"/>
    <property type="project" value="TreeGrafter"/>
</dbReference>
<evidence type="ECO:0000256" key="1">
    <source>
        <dbReference type="ARBA" id="ARBA00007452"/>
    </source>
</evidence>
<evidence type="ECO:0000313" key="10">
    <source>
        <dbReference type="Proteomes" id="UP000295280"/>
    </source>
</evidence>
<dbReference type="GO" id="GO:0043590">
    <property type="term" value="C:bacterial nucleoid"/>
    <property type="evidence" value="ECO:0007669"/>
    <property type="project" value="TreeGrafter"/>
</dbReference>
<dbReference type="InterPro" id="IPR042242">
    <property type="entry name" value="RecO_C"/>
</dbReference>
<dbReference type="Gene3D" id="1.20.1440.120">
    <property type="entry name" value="Recombination protein O, C-terminal domain"/>
    <property type="match status" value="1"/>
</dbReference>
<dbReference type="SUPFAM" id="SSF50249">
    <property type="entry name" value="Nucleic acid-binding proteins"/>
    <property type="match status" value="1"/>
</dbReference>
<dbReference type="Gene3D" id="2.40.50.140">
    <property type="entry name" value="Nucleic acid-binding proteins"/>
    <property type="match status" value="1"/>
</dbReference>
<evidence type="ECO:0000256" key="6">
    <source>
        <dbReference type="ARBA" id="ARBA00033409"/>
    </source>
</evidence>
<organism evidence="9 10">
    <name type="scientific">Macrococcus carouselicus</name>
    <dbReference type="NCBI Taxonomy" id="69969"/>
    <lineage>
        <taxon>Bacteria</taxon>
        <taxon>Bacillati</taxon>
        <taxon>Bacillota</taxon>
        <taxon>Bacilli</taxon>
        <taxon>Bacillales</taxon>
        <taxon>Staphylococcaceae</taxon>
        <taxon>Macrococcus</taxon>
    </lineage>
</organism>
<keyword evidence="3 7" id="KW-0227">DNA damage</keyword>
<dbReference type="EMBL" id="SCWD01000001">
    <property type="protein sequence ID" value="TDM04373.1"/>
    <property type="molecule type" value="Genomic_DNA"/>
</dbReference>
<dbReference type="PANTHER" id="PTHR33991">
    <property type="entry name" value="DNA REPAIR PROTEIN RECO"/>
    <property type="match status" value="1"/>
</dbReference>
<protein>
    <recommendedName>
        <fullName evidence="2 7">DNA repair protein RecO</fullName>
    </recommendedName>
    <alternativeName>
        <fullName evidence="6 7">Recombination protein O</fullName>
    </alternativeName>
</protein>
<keyword evidence="4 7" id="KW-0233">DNA recombination</keyword>
<comment type="similarity">
    <text evidence="1 7">Belongs to the RecO family.</text>
</comment>
<keyword evidence="5 7" id="KW-0234">DNA repair</keyword>
<keyword evidence="10" id="KW-1185">Reference proteome</keyword>
<comment type="caution">
    <text evidence="9">The sequence shown here is derived from an EMBL/GenBank/DDBJ whole genome shotgun (WGS) entry which is preliminary data.</text>
</comment>
<dbReference type="SUPFAM" id="SSF57863">
    <property type="entry name" value="ArfGap/RecO-like zinc finger"/>
    <property type="match status" value="1"/>
</dbReference>
<comment type="function">
    <text evidence="7">Involved in DNA repair and RecF pathway recombination.</text>
</comment>
<dbReference type="HAMAP" id="MF_00201">
    <property type="entry name" value="RecO"/>
    <property type="match status" value="1"/>
</dbReference>
<accession>A0A9Q8FR29</accession>
<dbReference type="InterPro" id="IPR003717">
    <property type="entry name" value="RecO"/>
</dbReference>
<dbReference type="InterPro" id="IPR012340">
    <property type="entry name" value="NA-bd_OB-fold"/>
</dbReference>
<dbReference type="InterPro" id="IPR037278">
    <property type="entry name" value="ARFGAP/RecO"/>
</dbReference>
<evidence type="ECO:0000313" key="9">
    <source>
        <dbReference type="EMBL" id="TDM04373.1"/>
    </source>
</evidence>
<dbReference type="Pfam" id="PF11967">
    <property type="entry name" value="RecO_N"/>
    <property type="match status" value="1"/>
</dbReference>
<feature type="domain" description="DNA replication/recombination mediator RecO N-terminal" evidence="8">
    <location>
        <begin position="3"/>
        <end position="76"/>
    </location>
</feature>
<evidence type="ECO:0000256" key="3">
    <source>
        <dbReference type="ARBA" id="ARBA00022763"/>
    </source>
</evidence>
<evidence type="ECO:0000256" key="2">
    <source>
        <dbReference type="ARBA" id="ARBA00021310"/>
    </source>
</evidence>
<reference evidence="9 10" key="1">
    <citation type="submission" date="2019-01" db="EMBL/GenBank/DDBJ databases">
        <title>Draft genome sequences of the type strains of six Macrococcus species.</title>
        <authorList>
            <person name="Mazhar S."/>
            <person name="Altermann E."/>
            <person name="Hill C."/>
            <person name="Mcauliffe O."/>
        </authorList>
    </citation>
    <scope>NUCLEOTIDE SEQUENCE [LARGE SCALE GENOMIC DNA]</scope>
    <source>
        <strain evidence="9 10">ATCC 51828</strain>
    </source>
</reference>
<dbReference type="Proteomes" id="UP000295280">
    <property type="component" value="Unassembled WGS sequence"/>
</dbReference>
<dbReference type="RefSeq" id="WP_133417233.1">
    <property type="nucleotide sequence ID" value="NZ_SCWD01000001.1"/>
</dbReference>
<dbReference type="InterPro" id="IPR022572">
    <property type="entry name" value="DNA_rep/recomb_RecO_N"/>
</dbReference>
<sequence length="245" mass="28324">MLNKVNGIVLRRVPYGDSHLIITFLAEHGRKIAVMARNARKSKKFGSALDLFYENLFIFSQFRGMGTLTSVDTISSHYVLRSDIHRLTYAQYIAELIDRAIEEDEENKYCYQLLKFGLDKMTEGHQPAVVALIVSLKLMPLYGYKPNFYMSEVDQSTDAKTFTAYSFKYNSVITTAQIEHDPHAIRLSNRSLYLLNLLAELPLDQFSHIAIQDDTVRVMEQLVFRLYDEFTGVYLKSRKILEQLN</sequence>
<dbReference type="OrthoDB" id="9797083at2"/>
<dbReference type="Pfam" id="PF02565">
    <property type="entry name" value="RecO_C"/>
    <property type="match status" value="1"/>
</dbReference>
<evidence type="ECO:0000259" key="8">
    <source>
        <dbReference type="Pfam" id="PF11967"/>
    </source>
</evidence>
<gene>
    <name evidence="7 9" type="primary">recO</name>
    <name evidence="9" type="ORF">ERX40_04175</name>
</gene>
<name>A0A9Q8FR29_9STAP</name>
<dbReference type="AlphaFoldDB" id="A0A9Q8FR29"/>
<evidence type="ECO:0000256" key="5">
    <source>
        <dbReference type="ARBA" id="ARBA00023204"/>
    </source>
</evidence>
<evidence type="ECO:0000256" key="7">
    <source>
        <dbReference type="HAMAP-Rule" id="MF_00201"/>
    </source>
</evidence>
<evidence type="ECO:0000256" key="4">
    <source>
        <dbReference type="ARBA" id="ARBA00023172"/>
    </source>
</evidence>
<dbReference type="PANTHER" id="PTHR33991:SF1">
    <property type="entry name" value="DNA REPAIR PROTEIN RECO"/>
    <property type="match status" value="1"/>
</dbReference>
<dbReference type="GO" id="GO:0006310">
    <property type="term" value="P:DNA recombination"/>
    <property type="evidence" value="ECO:0007669"/>
    <property type="project" value="UniProtKB-UniRule"/>
</dbReference>
<proteinExistence type="inferred from homology"/>
<dbReference type="NCBIfam" id="TIGR00613">
    <property type="entry name" value="reco"/>
    <property type="match status" value="1"/>
</dbReference>